<dbReference type="Proteomes" id="UP000219259">
    <property type="component" value="Unassembled WGS sequence"/>
</dbReference>
<name>A0A2A6E7U2_TANFO</name>
<dbReference type="EMBL" id="NSLJ01000016">
    <property type="protein sequence ID" value="PDP43619.1"/>
    <property type="molecule type" value="Genomic_DNA"/>
</dbReference>
<dbReference type="InterPro" id="IPR018534">
    <property type="entry name" value="Tet_reg_excision_RteC"/>
</dbReference>
<proteinExistence type="predicted"/>
<reference evidence="1 2" key="1">
    <citation type="submission" date="2017-09" db="EMBL/GenBank/DDBJ databases">
        <title>Phase variable restriction modification systems are present in the genome sequences of periodontal pathogens Prevotella intermedia, Tannerella forsythia and Porphyromonas gingivalis.</title>
        <authorList>
            <person name="Haigh R.D."/>
            <person name="Crawford L."/>
            <person name="Ralph J."/>
            <person name="Wanford J."/>
            <person name="Vartoukian S.R."/>
            <person name="Hijazib K."/>
            <person name="Wade W."/>
            <person name="Oggioni M.R."/>
        </authorList>
    </citation>
    <scope>NUCLEOTIDE SEQUENCE [LARGE SCALE GENOMIC DNA]</scope>
    <source>
        <strain evidence="1 2">WW11663</strain>
    </source>
</reference>
<accession>A0A2A6E7U2</accession>
<dbReference type="AlphaFoldDB" id="A0A2A6E7U2"/>
<evidence type="ECO:0008006" key="3">
    <source>
        <dbReference type="Google" id="ProtNLM"/>
    </source>
</evidence>
<evidence type="ECO:0000313" key="1">
    <source>
        <dbReference type="EMBL" id="PDP43619.1"/>
    </source>
</evidence>
<sequence>MKEYLSQKLKEVHQELEAIDMESCDISVKALVSIIEYLEGCLQEIRTRFVSFESIREEDEIVFFKEIKPEILGFLLYFNKIHTIELKCPNGSNDTLAAYYQRELDGLTYFFQQNLDFYQYYRSKSSHLDKHYFIRHKRCHQLGLESVHYIMDNEFATGYDYKVAKIICNEMLRIFLNRKMHALEKQTVINKNRATYPVNDLKWTGPKVALVELGYALDASKYLNRGNADIKEIMMGLETVFNIDLGEYYRTYVSIRERKIDRTKYLNLITESLVRRMDEDDER</sequence>
<dbReference type="RefSeq" id="WP_097531252.1">
    <property type="nucleotide sequence ID" value="NZ_NSLJ01000016.1"/>
</dbReference>
<comment type="caution">
    <text evidence="1">The sequence shown here is derived from an EMBL/GenBank/DDBJ whole genome shotgun (WGS) entry which is preliminary data.</text>
</comment>
<evidence type="ECO:0000313" key="2">
    <source>
        <dbReference type="Proteomes" id="UP000219259"/>
    </source>
</evidence>
<gene>
    <name evidence="1" type="ORF">CLI86_07315</name>
</gene>
<protein>
    <recommendedName>
        <fullName evidence="3">RteC protein</fullName>
    </recommendedName>
</protein>
<dbReference type="Pfam" id="PF09357">
    <property type="entry name" value="RteC"/>
    <property type="match status" value="1"/>
</dbReference>
<organism evidence="1 2">
    <name type="scientific">Tannerella forsythia</name>
    <name type="common">Bacteroides forsythus</name>
    <dbReference type="NCBI Taxonomy" id="28112"/>
    <lineage>
        <taxon>Bacteria</taxon>
        <taxon>Pseudomonadati</taxon>
        <taxon>Bacteroidota</taxon>
        <taxon>Bacteroidia</taxon>
        <taxon>Bacteroidales</taxon>
        <taxon>Tannerellaceae</taxon>
        <taxon>Tannerella</taxon>
    </lineage>
</organism>